<dbReference type="EMBL" id="BMAO01037960">
    <property type="protein sequence ID" value="GFR21597.1"/>
    <property type="molecule type" value="Genomic_DNA"/>
</dbReference>
<organism evidence="1 2">
    <name type="scientific">Trichonephila clavata</name>
    <name type="common">Joro spider</name>
    <name type="synonym">Nephila clavata</name>
    <dbReference type="NCBI Taxonomy" id="2740835"/>
    <lineage>
        <taxon>Eukaryota</taxon>
        <taxon>Metazoa</taxon>
        <taxon>Ecdysozoa</taxon>
        <taxon>Arthropoda</taxon>
        <taxon>Chelicerata</taxon>
        <taxon>Arachnida</taxon>
        <taxon>Araneae</taxon>
        <taxon>Araneomorphae</taxon>
        <taxon>Entelegynae</taxon>
        <taxon>Araneoidea</taxon>
        <taxon>Nephilidae</taxon>
        <taxon>Trichonephila</taxon>
    </lineage>
</organism>
<accession>A0A8X6LUY2</accession>
<gene>
    <name evidence="1" type="ORF">TNCT_471471</name>
</gene>
<reference evidence="1" key="1">
    <citation type="submission" date="2020-07" db="EMBL/GenBank/DDBJ databases">
        <title>Multicomponent nature underlies the extraordinary mechanical properties of spider dragline silk.</title>
        <authorList>
            <person name="Kono N."/>
            <person name="Nakamura H."/>
            <person name="Mori M."/>
            <person name="Yoshida Y."/>
            <person name="Ohtoshi R."/>
            <person name="Malay A.D."/>
            <person name="Moran D.A.P."/>
            <person name="Tomita M."/>
            <person name="Numata K."/>
            <person name="Arakawa K."/>
        </authorList>
    </citation>
    <scope>NUCLEOTIDE SEQUENCE</scope>
</reference>
<proteinExistence type="predicted"/>
<name>A0A8X6LUY2_TRICU</name>
<evidence type="ECO:0000313" key="2">
    <source>
        <dbReference type="Proteomes" id="UP000887116"/>
    </source>
</evidence>
<protein>
    <submittedName>
        <fullName evidence="1">Uncharacterized protein</fullName>
    </submittedName>
</protein>
<comment type="caution">
    <text evidence="1">The sequence shown here is derived from an EMBL/GenBank/DDBJ whole genome shotgun (WGS) entry which is preliminary data.</text>
</comment>
<dbReference type="AlphaFoldDB" id="A0A8X6LUY2"/>
<keyword evidence="2" id="KW-1185">Reference proteome</keyword>
<dbReference type="Proteomes" id="UP000887116">
    <property type="component" value="Unassembled WGS sequence"/>
</dbReference>
<sequence>MASIDFNLDTNITSTSRKKRHHDENERHQNFNKSEAIMKNFSKVTLEWETNTFGYSERKTSFCVIEKGKTKKRLENEGFQSKNRLFSRIHCWKLKAHLAPLRCSFCNSLDFSEEFDNQVTGTRNRKMVSGNPPPFET</sequence>
<evidence type="ECO:0000313" key="1">
    <source>
        <dbReference type="EMBL" id="GFR21597.1"/>
    </source>
</evidence>